<keyword evidence="2" id="KW-1185">Reference proteome</keyword>
<comment type="caution">
    <text evidence="1">The sequence shown here is derived from an EMBL/GenBank/DDBJ whole genome shotgun (WGS) entry which is preliminary data.</text>
</comment>
<reference evidence="1 2" key="1">
    <citation type="journal article" date="2024" name="IMA Fungus">
        <title>IMA Genome - F19 : A genome assembly and annotation guide to empower mycologists, including annotated draft genome sequences of Ceratocystis pirilliformis, Diaporthe australafricana, Fusarium ophioides, Paecilomyces lecythidis, and Sporothrix stenoceras.</title>
        <authorList>
            <person name="Aylward J."/>
            <person name="Wilson A.M."/>
            <person name="Visagie C.M."/>
            <person name="Spraker J."/>
            <person name="Barnes I."/>
            <person name="Buitendag C."/>
            <person name="Ceriani C."/>
            <person name="Del Mar Angel L."/>
            <person name="du Plessis D."/>
            <person name="Fuchs T."/>
            <person name="Gasser K."/>
            <person name="Kramer D."/>
            <person name="Li W."/>
            <person name="Munsamy K."/>
            <person name="Piso A."/>
            <person name="Price J.L."/>
            <person name="Sonnekus B."/>
            <person name="Thomas C."/>
            <person name="van der Nest A."/>
            <person name="van Dijk A."/>
            <person name="van Heerden A."/>
            <person name="van Vuuren N."/>
            <person name="Yilmaz N."/>
            <person name="Duong T.A."/>
            <person name="van der Merwe N.A."/>
            <person name="Wingfield M.J."/>
            <person name="Wingfield B.D."/>
        </authorList>
    </citation>
    <scope>NUCLEOTIDE SEQUENCE [LARGE SCALE GENOMIC DNA]</scope>
    <source>
        <strain evidence="1 2">CMW 18167</strain>
    </source>
</reference>
<proteinExistence type="predicted"/>
<dbReference type="Proteomes" id="UP001583193">
    <property type="component" value="Unassembled WGS sequence"/>
</dbReference>
<name>A0ABR3Y0V1_9EURO</name>
<sequence length="200" mass="22787">MCPQPLLAEIIRVNHLRKRATKLTVPEDLSHEAYEILDRIDGFSTERWAESRSSSKEDWILLGNIYRTAVALYCISSLQSVSVLPLSSSLRVRCSTHGQLLHILLNEALSSPRINRFMLWPLVVLGVQAANGDLEMRLFVEKQLPEMSRRVGTSVPLTAKGVIEKFWASGETRWDACFDRPYVFVTQIAVDLQQFIPYLQ</sequence>
<evidence type="ECO:0000313" key="1">
    <source>
        <dbReference type="EMBL" id="KAL1881673.1"/>
    </source>
</evidence>
<dbReference type="Pfam" id="PF11951">
    <property type="entry name" value="Fungal_trans_2"/>
    <property type="match status" value="1"/>
</dbReference>
<gene>
    <name evidence="1" type="ORF">Plec18167_003271</name>
</gene>
<accession>A0ABR3Y0V1</accession>
<protein>
    <submittedName>
        <fullName evidence="1">Uncharacterized protein</fullName>
    </submittedName>
</protein>
<dbReference type="InterPro" id="IPR021858">
    <property type="entry name" value="Fun_TF"/>
</dbReference>
<organism evidence="1 2">
    <name type="scientific">Paecilomyces lecythidis</name>
    <dbReference type="NCBI Taxonomy" id="3004212"/>
    <lineage>
        <taxon>Eukaryota</taxon>
        <taxon>Fungi</taxon>
        <taxon>Dikarya</taxon>
        <taxon>Ascomycota</taxon>
        <taxon>Pezizomycotina</taxon>
        <taxon>Eurotiomycetes</taxon>
        <taxon>Eurotiomycetidae</taxon>
        <taxon>Eurotiales</taxon>
        <taxon>Thermoascaceae</taxon>
        <taxon>Paecilomyces</taxon>
    </lineage>
</organism>
<evidence type="ECO:0000313" key="2">
    <source>
        <dbReference type="Proteomes" id="UP001583193"/>
    </source>
</evidence>
<dbReference type="EMBL" id="JAVDPF010000007">
    <property type="protein sequence ID" value="KAL1881673.1"/>
    <property type="molecule type" value="Genomic_DNA"/>
</dbReference>